<organism evidence="1 2">
    <name type="scientific">Pseudohoeflea suaedae</name>
    <dbReference type="NCBI Taxonomy" id="877384"/>
    <lineage>
        <taxon>Bacteria</taxon>
        <taxon>Pseudomonadati</taxon>
        <taxon>Pseudomonadota</taxon>
        <taxon>Alphaproteobacteria</taxon>
        <taxon>Hyphomicrobiales</taxon>
        <taxon>Rhizobiaceae</taxon>
        <taxon>Pseudohoeflea</taxon>
    </lineage>
</organism>
<reference evidence="1 2" key="1">
    <citation type="journal article" date="2013" name="Int. J. Syst. Evol. Microbiol.">
        <title>Hoeflea suaedae sp. nov., an endophytic bacterium isolated from the root of the halophyte Suaeda maritima.</title>
        <authorList>
            <person name="Chung E.J."/>
            <person name="Park J.A."/>
            <person name="Pramanik P."/>
            <person name="Bibi F."/>
            <person name="Jeon C.O."/>
            <person name="Chung Y.R."/>
        </authorList>
    </citation>
    <scope>NUCLEOTIDE SEQUENCE [LARGE SCALE GENOMIC DNA]</scope>
    <source>
        <strain evidence="1 2">YC6898</strain>
    </source>
</reference>
<dbReference type="GO" id="GO:0000271">
    <property type="term" value="P:polysaccharide biosynthetic process"/>
    <property type="evidence" value="ECO:0007669"/>
    <property type="project" value="InterPro"/>
</dbReference>
<accession>A0A4R5PQ41</accession>
<name>A0A4R5PQ41_9HYPH</name>
<dbReference type="GO" id="GO:0015774">
    <property type="term" value="P:polysaccharide transport"/>
    <property type="evidence" value="ECO:0007669"/>
    <property type="project" value="InterPro"/>
</dbReference>
<dbReference type="EMBL" id="SMSI01000001">
    <property type="protein sequence ID" value="TDH39240.1"/>
    <property type="molecule type" value="Genomic_DNA"/>
</dbReference>
<comment type="caution">
    <text evidence="1">The sequence shown here is derived from an EMBL/GenBank/DDBJ whole genome shotgun (WGS) entry which is preliminary data.</text>
</comment>
<evidence type="ECO:0000313" key="1">
    <source>
        <dbReference type="EMBL" id="TDH39240.1"/>
    </source>
</evidence>
<dbReference type="Pfam" id="PF05159">
    <property type="entry name" value="Capsule_synth"/>
    <property type="match status" value="1"/>
</dbReference>
<sequence length="369" mass="41034">MKIASSALHLASVLTVVGFSWVSRKKVFYCAAIKKNRIALDHLARSSGASTWVPLLPYSFGSKQGRITRLAARMALRIWRRANRANLVFVHWGSSWNRRLGFDPRTEGFESIYLEDDLIGFGATQNRPIAGYLCDARGIYYDGRNPSELEGLLQAYESGSWRQDAAEAEFVSLMSENVQHKYAEYSLESPHELHSGDVLVMGQVANDAAWINTNSGVADNPDLVAKAVEILGGSGRIFFKAHPRWSGIRADREKIENMHPEVIHLAPEANFKSMLRNRPKVVVNTSGTGLDAGLAGCEVYSFGASFYSGWGATRDLLFERNDGRGNVLSFEDIYVVVNLHYTRRFLRSTFKDATTADLVAFLASRSAVQ</sequence>
<proteinExistence type="predicted"/>
<dbReference type="Proteomes" id="UP000295131">
    <property type="component" value="Unassembled WGS sequence"/>
</dbReference>
<dbReference type="AlphaFoldDB" id="A0A4R5PQ41"/>
<evidence type="ECO:0000313" key="2">
    <source>
        <dbReference type="Proteomes" id="UP000295131"/>
    </source>
</evidence>
<dbReference type="InterPro" id="IPR007833">
    <property type="entry name" value="Capsule_polysaccharide_synth"/>
</dbReference>
<gene>
    <name evidence="1" type="ORF">E2A64_09290</name>
</gene>
<protein>
    <recommendedName>
        <fullName evidence="3">Capsular biosynthesis protein</fullName>
    </recommendedName>
</protein>
<evidence type="ECO:0008006" key="3">
    <source>
        <dbReference type="Google" id="ProtNLM"/>
    </source>
</evidence>
<keyword evidence="2" id="KW-1185">Reference proteome</keyword>